<organism evidence="10 11">
    <name type="scientific">Mya arenaria</name>
    <name type="common">Soft-shell clam</name>
    <dbReference type="NCBI Taxonomy" id="6604"/>
    <lineage>
        <taxon>Eukaryota</taxon>
        <taxon>Metazoa</taxon>
        <taxon>Spiralia</taxon>
        <taxon>Lophotrochozoa</taxon>
        <taxon>Mollusca</taxon>
        <taxon>Bivalvia</taxon>
        <taxon>Autobranchia</taxon>
        <taxon>Heteroconchia</taxon>
        <taxon>Euheterodonta</taxon>
        <taxon>Imparidentia</taxon>
        <taxon>Neoheterodontei</taxon>
        <taxon>Myida</taxon>
        <taxon>Myoidea</taxon>
        <taxon>Myidae</taxon>
        <taxon>Mya</taxon>
    </lineage>
</organism>
<accession>A0ABY7ELM6</accession>
<keyword evidence="1" id="KW-0879">Wnt signaling pathway</keyword>
<evidence type="ECO:0000256" key="3">
    <source>
        <dbReference type="ARBA" id="ARBA00022803"/>
    </source>
</evidence>
<dbReference type="PANTHER" id="PTHR45641">
    <property type="entry name" value="TETRATRICOPEPTIDE REPEAT PROTEIN (AFU_ORTHOLOGUE AFUA_6G03870)"/>
    <property type="match status" value="1"/>
</dbReference>
<sequence>MGNGASFLRTQDDDDILGTDLDGSSKGVIKRIPIEMKPRGKLGNKITNSVLRKPKGGSLRSALSIDLENPEVERIRREYEIYRLNTENELQNLTREKQKLETDNRRLRAELTVLQRTCNTMRQERDAAYEEKQQALIFRETKESEIQNLLRAKRELENKLNKLAHGFFSEDADNTSRTGLDTNSTPGDWWTTVENDSSMGSQIQLNPPTLTPRGPETIRFPMSLEFDGPFTDINKEDWSSAMANLNQIIPVIPEQSLSSAIRISKSNSESRELRNQIRDSGGVKIIDGYPTPTKGAELAYIELEKIINIHYERLNAHVLSAGPLPPLLILSPSGVGRTLLMTKWIQLQAEKAPGSVVLYHFVGADNSIGADPVVMIRRITSQLMQHVSSPPSLTSDPARLVEEFPRWLEKVSSRTAGGVILVLDSIDRLLQPEVHLKWLLDPLPVDARVIVSAHEETCPQAWRSWPTLQVEPLSNKNVKELLRAELATLGAGLNAQDETKVLTHCRTPATCVPLYVMVLSRHIADCYGVETKVTSHLDALLTSSDCVGLYIKVLELVKADLETTESRGLTRQILRYLYTSRSGLSENELLDLIPGLSWGFLALFCYTLHQRLVIKYQAGLIMFAHEQVYKAVHDFSFGKDESRVVNQIQQKLIHYFKEKMSCGKPSCRVTEELPWLLGRCNELLHYWNMVGSDKASMAQAYLDATKDMEDSVSRYEGQVSLADIADLYETLGKFIKDLGQFNQALSALQKALEVRETALDPDHPIVAHSLHQLAGLHAHWSKFTSAESLYNQALDIYRTAYGNDHMMVARELDALAVLYQKQEKLEHADLLKKKAMSIKKGVKTPRTMTPRGQGMDTLRKRALHLEGLCMGPDSAAQGRTLNELGVLNYLQNDFDTAEKFFKRSLEMRENVMGPDHLDIAQSLNNLAALYNDRKMYSVAEPLYERALKIRQQNLAPDHPGVASIISHLALLYRKQGKHERAEPLYKQTVEIRERAFGPDHPSESLGLHHPRVAETLRNLALLKYDQRDFETAAKLYKRATEIKEQDTTYQGKDLISGRSSSGDTTSTVKNLLHP</sequence>
<feature type="repeat" description="TPR" evidence="5">
    <location>
        <begin position="920"/>
        <end position="953"/>
    </location>
</feature>
<reference evidence="10" key="1">
    <citation type="submission" date="2022-11" db="EMBL/GenBank/DDBJ databases">
        <title>Centuries of genome instability and evolution in soft-shell clam transmissible cancer (bioRxiv).</title>
        <authorList>
            <person name="Hart S.F.M."/>
            <person name="Yonemitsu M.A."/>
            <person name="Giersch R.M."/>
            <person name="Beal B.F."/>
            <person name="Arriagada G."/>
            <person name="Davis B.W."/>
            <person name="Ostrander E.A."/>
            <person name="Goff S.P."/>
            <person name="Metzger M.J."/>
        </authorList>
    </citation>
    <scope>NUCLEOTIDE SEQUENCE</scope>
    <source>
        <strain evidence="10">MELC-2E11</strain>
        <tissue evidence="10">Siphon/mantle</tissue>
    </source>
</reference>
<evidence type="ECO:0000259" key="9">
    <source>
        <dbReference type="Pfam" id="PF24885"/>
    </source>
</evidence>
<dbReference type="Gene3D" id="3.40.50.300">
    <property type="entry name" value="P-loop containing nucleotide triphosphate hydrolases"/>
    <property type="match status" value="1"/>
</dbReference>
<dbReference type="Pfam" id="PF24885">
    <property type="entry name" value="TPR_NPHP3"/>
    <property type="match status" value="1"/>
</dbReference>
<evidence type="ECO:0000259" key="8">
    <source>
        <dbReference type="Pfam" id="PF24884"/>
    </source>
</evidence>
<evidence type="ECO:0000313" key="10">
    <source>
        <dbReference type="EMBL" id="WAR10888.1"/>
    </source>
</evidence>
<protein>
    <recommendedName>
        <fullName evidence="4">Nephrocystin-3</fullName>
    </recommendedName>
</protein>
<dbReference type="Gene3D" id="1.25.40.10">
    <property type="entry name" value="Tetratricopeptide repeat domain"/>
    <property type="match status" value="2"/>
</dbReference>
<evidence type="ECO:0000256" key="7">
    <source>
        <dbReference type="SAM" id="MobiDB-lite"/>
    </source>
</evidence>
<dbReference type="SUPFAM" id="SSF48452">
    <property type="entry name" value="TPR-like"/>
    <property type="match status" value="2"/>
</dbReference>
<feature type="repeat" description="TPR" evidence="5">
    <location>
        <begin position="878"/>
        <end position="911"/>
    </location>
</feature>
<evidence type="ECO:0000313" key="11">
    <source>
        <dbReference type="Proteomes" id="UP001164746"/>
    </source>
</evidence>
<keyword evidence="6" id="KW-0175">Coiled coil</keyword>
<evidence type="ECO:0000256" key="6">
    <source>
        <dbReference type="SAM" id="Coils"/>
    </source>
</evidence>
<dbReference type="SUPFAM" id="SSF52540">
    <property type="entry name" value="P-loop containing nucleoside triphosphate hydrolases"/>
    <property type="match status" value="1"/>
</dbReference>
<dbReference type="Pfam" id="PF13374">
    <property type="entry name" value="TPR_10"/>
    <property type="match status" value="1"/>
</dbReference>
<name>A0ABY7ELM6_MYAAR</name>
<dbReference type="InterPro" id="IPR027417">
    <property type="entry name" value="P-loop_NTPase"/>
</dbReference>
<gene>
    <name evidence="10" type="ORF">MAR_035964</name>
</gene>
<evidence type="ECO:0000256" key="1">
    <source>
        <dbReference type="ARBA" id="ARBA00022687"/>
    </source>
</evidence>
<evidence type="ECO:0000256" key="2">
    <source>
        <dbReference type="ARBA" id="ARBA00022737"/>
    </source>
</evidence>
<feature type="repeat" description="TPR" evidence="5">
    <location>
        <begin position="1013"/>
        <end position="1046"/>
    </location>
</feature>
<feature type="domain" description="Nephrocystin-3 TPR-repeats region" evidence="9">
    <location>
        <begin position="678"/>
        <end position="868"/>
    </location>
</feature>
<dbReference type="InterPro" id="IPR019734">
    <property type="entry name" value="TPR_rpt"/>
</dbReference>
<dbReference type="PROSITE" id="PS50005">
    <property type="entry name" value="TPR"/>
    <property type="match status" value="5"/>
</dbReference>
<feature type="region of interest" description="Disordered" evidence="7">
    <location>
        <begin position="1046"/>
        <end position="1074"/>
    </location>
</feature>
<dbReference type="InterPro" id="IPR011990">
    <property type="entry name" value="TPR-like_helical_dom_sf"/>
</dbReference>
<keyword evidence="3 5" id="KW-0802">TPR repeat</keyword>
<feature type="region of interest" description="Disordered" evidence="7">
    <location>
        <begin position="1"/>
        <end position="20"/>
    </location>
</feature>
<evidence type="ECO:0000256" key="4">
    <source>
        <dbReference type="ARBA" id="ARBA00040387"/>
    </source>
</evidence>
<dbReference type="InterPro" id="IPR056885">
    <property type="entry name" value="TPR_NPHP3"/>
</dbReference>
<feature type="domain" description="Nephrocystin 3 helical" evidence="8">
    <location>
        <begin position="476"/>
        <end position="633"/>
    </location>
</feature>
<dbReference type="Pfam" id="PF24884">
    <property type="entry name" value="NPHP3_hel"/>
    <property type="match status" value="1"/>
</dbReference>
<dbReference type="InterPro" id="IPR056883">
    <property type="entry name" value="NPHP3_hel"/>
</dbReference>
<dbReference type="SMART" id="SM00028">
    <property type="entry name" value="TPR"/>
    <property type="match status" value="6"/>
</dbReference>
<dbReference type="PANTHER" id="PTHR45641:SF19">
    <property type="entry name" value="NEPHROCYSTIN-3"/>
    <property type="match status" value="1"/>
</dbReference>
<feature type="repeat" description="TPR" evidence="5">
    <location>
        <begin position="962"/>
        <end position="995"/>
    </location>
</feature>
<dbReference type="Pfam" id="PF13424">
    <property type="entry name" value="TPR_12"/>
    <property type="match status" value="1"/>
</dbReference>
<keyword evidence="11" id="KW-1185">Reference proteome</keyword>
<dbReference type="Proteomes" id="UP001164746">
    <property type="component" value="Chromosome 7"/>
</dbReference>
<evidence type="ECO:0000256" key="5">
    <source>
        <dbReference type="PROSITE-ProRule" id="PRU00339"/>
    </source>
</evidence>
<feature type="coiled-coil region" evidence="6">
    <location>
        <begin position="76"/>
        <end position="166"/>
    </location>
</feature>
<feature type="compositionally biased region" description="Low complexity" evidence="7">
    <location>
        <begin position="1056"/>
        <end position="1067"/>
    </location>
</feature>
<proteinExistence type="predicted"/>
<keyword evidence="2" id="KW-0677">Repeat</keyword>
<feature type="repeat" description="TPR" evidence="5">
    <location>
        <begin position="725"/>
        <end position="758"/>
    </location>
</feature>
<dbReference type="EMBL" id="CP111018">
    <property type="protein sequence ID" value="WAR10888.1"/>
    <property type="molecule type" value="Genomic_DNA"/>
</dbReference>